<dbReference type="CDD" id="cd23111">
    <property type="entry name" value="ribose_uptake_RbsU"/>
    <property type="match status" value="1"/>
</dbReference>
<name>A0A974NF02_9GAMM</name>
<keyword evidence="7" id="KW-0762">Sugar transport</keyword>
<feature type="transmembrane region" description="Helical" evidence="6">
    <location>
        <begin position="56"/>
        <end position="76"/>
    </location>
</feature>
<dbReference type="RefSeq" id="WP_201092347.1">
    <property type="nucleotide sequence ID" value="NZ_CP067393.1"/>
</dbReference>
<evidence type="ECO:0000313" key="8">
    <source>
        <dbReference type="Proteomes" id="UP000595278"/>
    </source>
</evidence>
<dbReference type="PANTHER" id="PTHR16119:SF17">
    <property type="entry name" value="TRANSMEMBRANE PROTEIN 144"/>
    <property type="match status" value="1"/>
</dbReference>
<keyword evidence="7" id="KW-0813">Transport</keyword>
<comment type="similarity">
    <text evidence="2">Belongs to the GRP transporter (TC 2.A.7.5) family.</text>
</comment>
<dbReference type="InterPro" id="IPR010651">
    <property type="entry name" value="Sugar_transport"/>
</dbReference>
<feature type="transmembrane region" description="Helical" evidence="6">
    <location>
        <begin position="180"/>
        <end position="196"/>
    </location>
</feature>
<dbReference type="PANTHER" id="PTHR16119">
    <property type="entry name" value="TRANSMEMBRANE PROTEIN 144"/>
    <property type="match status" value="1"/>
</dbReference>
<feature type="transmembrane region" description="Helical" evidence="6">
    <location>
        <begin position="265"/>
        <end position="285"/>
    </location>
</feature>
<feature type="transmembrane region" description="Helical" evidence="6">
    <location>
        <begin position="208"/>
        <end position="228"/>
    </location>
</feature>
<comment type="subcellular location">
    <subcellularLocation>
        <location evidence="1">Membrane</location>
        <topology evidence="1">Multi-pass membrane protein</topology>
    </subcellularLocation>
</comment>
<organism evidence="7 8">
    <name type="scientific">Entomomonas asaccharolytica</name>
    <dbReference type="NCBI Taxonomy" id="2785331"/>
    <lineage>
        <taxon>Bacteria</taxon>
        <taxon>Pseudomonadati</taxon>
        <taxon>Pseudomonadota</taxon>
        <taxon>Gammaproteobacteria</taxon>
        <taxon>Pseudomonadales</taxon>
        <taxon>Pseudomonadaceae</taxon>
        <taxon>Entomomonas</taxon>
    </lineage>
</organism>
<evidence type="ECO:0000256" key="3">
    <source>
        <dbReference type="ARBA" id="ARBA00022692"/>
    </source>
</evidence>
<sequence>MNNILIALIPAVFWGLVPLIVSKMGGKPTNQILGTTIGALIVAIGVYVVVQPSMAQSVLIGGFLSGLAWSFGQFYQYSAFTKIGVSKAMPISTGLQIVSASLFGVIFFKEWAGTTVKIIGASAILIIIIGIFLTAYKKDKDEESSKNMVSGLIILLVSTIGYLGYAVLPRVFDIEGWSGFLPQALGMVLMACILSIKDLKTVITEKTTWKNLLTGFAFAIAAIAYLISASRNGVATGFTLSQMSVVISTLGGIFLLHEHKHGRELVATIMGLALIVAGGIMIGMMK</sequence>
<feature type="transmembrane region" description="Helical" evidence="6">
    <location>
        <begin position="114"/>
        <end position="136"/>
    </location>
</feature>
<dbReference type="GO" id="GO:0015144">
    <property type="term" value="F:carbohydrate transmembrane transporter activity"/>
    <property type="evidence" value="ECO:0007669"/>
    <property type="project" value="InterPro"/>
</dbReference>
<feature type="transmembrane region" description="Helical" evidence="6">
    <location>
        <begin position="32"/>
        <end position="50"/>
    </location>
</feature>
<dbReference type="KEGG" id="eaz:JHT90_14560"/>
<evidence type="ECO:0000313" key="7">
    <source>
        <dbReference type="EMBL" id="QQP85571.1"/>
    </source>
</evidence>
<proteinExistence type="inferred from homology"/>
<dbReference type="EMBL" id="CP067393">
    <property type="protein sequence ID" value="QQP85571.1"/>
    <property type="molecule type" value="Genomic_DNA"/>
</dbReference>
<keyword evidence="5 6" id="KW-0472">Membrane</keyword>
<dbReference type="SUPFAM" id="SSF103481">
    <property type="entry name" value="Multidrug resistance efflux transporter EmrE"/>
    <property type="match status" value="1"/>
</dbReference>
<dbReference type="GO" id="GO:0016020">
    <property type="term" value="C:membrane"/>
    <property type="evidence" value="ECO:0007669"/>
    <property type="project" value="UniProtKB-SubCell"/>
</dbReference>
<evidence type="ECO:0000256" key="4">
    <source>
        <dbReference type="ARBA" id="ARBA00022989"/>
    </source>
</evidence>
<accession>A0A974NF02</accession>
<keyword evidence="4 6" id="KW-1133">Transmembrane helix</keyword>
<protein>
    <submittedName>
        <fullName evidence="7">Glucose transporter GlcU</fullName>
    </submittedName>
</protein>
<evidence type="ECO:0000256" key="1">
    <source>
        <dbReference type="ARBA" id="ARBA00004141"/>
    </source>
</evidence>
<reference evidence="7 8" key="1">
    <citation type="submission" date="2021-01" db="EMBL/GenBank/DDBJ databases">
        <title>Entomomonas sp. F2A isolated from a house cricket (Acheta domesticus).</title>
        <authorList>
            <person name="Spergser J."/>
            <person name="Busse H.-J."/>
        </authorList>
    </citation>
    <scope>NUCLEOTIDE SEQUENCE [LARGE SCALE GENOMIC DNA]</scope>
    <source>
        <strain evidence="7 8">F2A</strain>
    </source>
</reference>
<evidence type="ECO:0000256" key="2">
    <source>
        <dbReference type="ARBA" id="ARBA00006117"/>
    </source>
</evidence>
<dbReference type="Pfam" id="PF06800">
    <property type="entry name" value="Sugar_transport"/>
    <property type="match status" value="1"/>
</dbReference>
<evidence type="ECO:0000256" key="6">
    <source>
        <dbReference type="SAM" id="Phobius"/>
    </source>
</evidence>
<feature type="transmembrane region" description="Helical" evidence="6">
    <location>
        <begin position="6"/>
        <end position="25"/>
    </location>
</feature>
<feature type="transmembrane region" description="Helical" evidence="6">
    <location>
        <begin position="234"/>
        <end position="256"/>
    </location>
</feature>
<feature type="transmembrane region" description="Helical" evidence="6">
    <location>
        <begin position="148"/>
        <end position="168"/>
    </location>
</feature>
<keyword evidence="8" id="KW-1185">Reference proteome</keyword>
<dbReference type="InterPro" id="IPR037185">
    <property type="entry name" value="EmrE-like"/>
</dbReference>
<keyword evidence="3 6" id="KW-0812">Transmembrane</keyword>
<dbReference type="AlphaFoldDB" id="A0A974NF02"/>
<evidence type="ECO:0000256" key="5">
    <source>
        <dbReference type="ARBA" id="ARBA00023136"/>
    </source>
</evidence>
<gene>
    <name evidence="7" type="ORF">JHT90_14560</name>
</gene>
<dbReference type="Proteomes" id="UP000595278">
    <property type="component" value="Chromosome"/>
</dbReference>